<dbReference type="EMBL" id="CZBE01000028">
    <property type="protein sequence ID" value="CUQ13135.1"/>
    <property type="molecule type" value="Genomic_DNA"/>
</dbReference>
<gene>
    <name evidence="3" type="ORF">ERS852551_03237</name>
</gene>
<dbReference type="AlphaFoldDB" id="A0A174U033"/>
<name>A0A174U033_9FIRM</name>
<dbReference type="Proteomes" id="UP000095765">
    <property type="component" value="Unassembled WGS sequence"/>
</dbReference>
<feature type="region of interest" description="Disordered" evidence="1">
    <location>
        <begin position="60"/>
        <end position="80"/>
    </location>
</feature>
<feature type="compositionally biased region" description="Low complexity" evidence="1">
    <location>
        <begin position="62"/>
        <end position="75"/>
    </location>
</feature>
<keyword evidence="2" id="KW-0812">Transmembrane</keyword>
<keyword evidence="2" id="KW-0472">Membrane</keyword>
<protein>
    <recommendedName>
        <fullName evidence="5">DUF4367 domain-containing protein</fullName>
    </recommendedName>
</protein>
<evidence type="ECO:0000256" key="1">
    <source>
        <dbReference type="SAM" id="MobiDB-lite"/>
    </source>
</evidence>
<feature type="transmembrane region" description="Helical" evidence="2">
    <location>
        <begin position="34"/>
        <end position="53"/>
    </location>
</feature>
<dbReference type="RefSeq" id="WP_055245933.1">
    <property type="nucleotide sequence ID" value="NZ_CZBE01000028.1"/>
</dbReference>
<proteinExistence type="predicted"/>
<organism evidence="3 4">
    <name type="scientific">Anaerotruncus colihominis</name>
    <dbReference type="NCBI Taxonomy" id="169435"/>
    <lineage>
        <taxon>Bacteria</taxon>
        <taxon>Bacillati</taxon>
        <taxon>Bacillota</taxon>
        <taxon>Clostridia</taxon>
        <taxon>Eubacteriales</taxon>
        <taxon>Oscillospiraceae</taxon>
        <taxon>Anaerotruncus</taxon>
    </lineage>
</organism>
<dbReference type="OrthoDB" id="1864015at2"/>
<accession>A0A174U033</accession>
<evidence type="ECO:0008006" key="5">
    <source>
        <dbReference type="Google" id="ProtNLM"/>
    </source>
</evidence>
<reference evidence="3 4" key="1">
    <citation type="submission" date="2015-09" db="EMBL/GenBank/DDBJ databases">
        <authorList>
            <consortium name="Pathogen Informatics"/>
        </authorList>
    </citation>
    <scope>NUCLEOTIDE SEQUENCE [LARGE SCALE GENOMIC DNA]</scope>
    <source>
        <strain evidence="3 4">2789STDY5834939</strain>
    </source>
</reference>
<keyword evidence="2" id="KW-1133">Transmembrane helix</keyword>
<evidence type="ECO:0000256" key="2">
    <source>
        <dbReference type="SAM" id="Phobius"/>
    </source>
</evidence>
<sequence length="334" mass="37373">MNAKLFSEAMSEVKDEYYEEAANYHCQKHRWIKFTSLAACAAIVLAVSFATLWKQFPGQTVPQPDNNPPITTNPDEQSDNTEQVISLNINEIAAPDAVISNINLSGDDFTAISYEELLTYFDVSLPITETLPYLTLQSKDFGIFQSENRDVYYDGNSVVFQNSDGTQSVNIVLSKVFKHTYDIFDLSDDELKFTDINGRELAVFHYKNENGAECYYAEFLQDDVAFIISSENISAEDYAKCLQALVNKTQQSSNSVHTITGEIMAINPYANHIGIRLDEDKAPEYSRGYGIDLPDGQSADGYSLGDRVEVTYTGEPATILTIWAEQFVDITLLP</sequence>
<evidence type="ECO:0000313" key="4">
    <source>
        <dbReference type="Proteomes" id="UP000095765"/>
    </source>
</evidence>
<evidence type="ECO:0000313" key="3">
    <source>
        <dbReference type="EMBL" id="CUQ13135.1"/>
    </source>
</evidence>